<evidence type="ECO:0000313" key="4">
    <source>
        <dbReference type="EMBL" id="UYF93967.1"/>
    </source>
</evidence>
<feature type="transmembrane region" description="Helical" evidence="1">
    <location>
        <begin position="12"/>
        <end position="33"/>
    </location>
</feature>
<keyword evidence="1" id="KW-1133">Transmembrane helix</keyword>
<dbReference type="Pfam" id="PF02470">
    <property type="entry name" value="MlaD"/>
    <property type="match status" value="1"/>
</dbReference>
<keyword evidence="1" id="KW-0812">Transmembrane</keyword>
<sequence>MTTVGTTRKTRLLRGIGIVVVAALCAAAAWYVFVGTDRTRTVTAEFASVGGIYPGSKVAVLGLPVGTVEAVEPAGTVVEVTMRIPDDITLPADVSAFVMNPSIISDRFVELSPVYTAGPRFEGDDVIPPERSHAPINWDELLESVDTIAAALGPESGSLGSTLDLAADATAGLGPEINRALRALGAAGSVLGARSEDIGALVDDLGVAVAAVDARQGSLSELAGGLSELGAEMQRQNLDVAGPIGQLTTILDRLDVLLGSRGEDIAAVVSNAQVLTGQLAQHEVDFAEFMDVLPLAMQNIDNTIGADTTARIRLNISTQVGQFPRARELCERERLPLCTGAGFTNPITVPFDLSDPFQDLVPESLDRALNEGGVR</sequence>
<dbReference type="GO" id="GO:0005576">
    <property type="term" value="C:extracellular region"/>
    <property type="evidence" value="ECO:0007669"/>
    <property type="project" value="TreeGrafter"/>
</dbReference>
<gene>
    <name evidence="4" type="ORF">OCS65_26695</name>
</gene>
<feature type="domain" description="Mammalian cell entry C-terminal" evidence="3">
    <location>
        <begin position="123"/>
        <end position="319"/>
    </location>
</feature>
<evidence type="ECO:0000256" key="1">
    <source>
        <dbReference type="SAM" id="Phobius"/>
    </source>
</evidence>
<protein>
    <submittedName>
        <fullName evidence="4">MCE family protein</fullName>
    </submittedName>
</protein>
<dbReference type="EMBL" id="CP106982">
    <property type="protein sequence ID" value="UYF93967.1"/>
    <property type="molecule type" value="Genomic_DNA"/>
</dbReference>
<accession>A0AA46PNM5</accession>
<evidence type="ECO:0000313" key="5">
    <source>
        <dbReference type="Proteomes" id="UP001163947"/>
    </source>
</evidence>
<dbReference type="Proteomes" id="UP001163947">
    <property type="component" value="Chromosome"/>
</dbReference>
<evidence type="ECO:0000259" key="2">
    <source>
        <dbReference type="Pfam" id="PF02470"/>
    </source>
</evidence>
<keyword evidence="1" id="KW-0472">Membrane</keyword>
<dbReference type="NCBIfam" id="TIGR00996">
    <property type="entry name" value="Mtu_fam_mce"/>
    <property type="match status" value="1"/>
</dbReference>
<proteinExistence type="predicted"/>
<dbReference type="Pfam" id="PF11887">
    <property type="entry name" value="Mce4_CUP1"/>
    <property type="match status" value="1"/>
</dbReference>
<organism evidence="4 5">
    <name type="scientific">Rhodococcus aetherivorans</name>
    <dbReference type="NCBI Taxonomy" id="191292"/>
    <lineage>
        <taxon>Bacteria</taxon>
        <taxon>Bacillati</taxon>
        <taxon>Actinomycetota</taxon>
        <taxon>Actinomycetes</taxon>
        <taxon>Mycobacteriales</taxon>
        <taxon>Nocardiaceae</taxon>
        <taxon>Rhodococcus</taxon>
    </lineage>
</organism>
<dbReference type="GeneID" id="83624085"/>
<dbReference type="InterPro" id="IPR005693">
    <property type="entry name" value="Mce"/>
</dbReference>
<dbReference type="AlphaFoldDB" id="A0AA46PNM5"/>
<dbReference type="PANTHER" id="PTHR33371:SF4">
    <property type="entry name" value="INTERMEMBRANE PHOSPHOLIPID TRANSPORT SYSTEM BINDING PROTEIN MLAD"/>
    <property type="match status" value="1"/>
</dbReference>
<reference evidence="4" key="1">
    <citation type="submission" date="2022-09" db="EMBL/GenBank/DDBJ databases">
        <title>The genome sequence of Rhodococcus aetherivorans N1.</title>
        <authorList>
            <person name="Jiang W."/>
        </authorList>
    </citation>
    <scope>NUCLEOTIDE SEQUENCE</scope>
    <source>
        <strain evidence="4">N1</strain>
    </source>
</reference>
<dbReference type="InterPro" id="IPR003399">
    <property type="entry name" value="Mce/MlaD"/>
</dbReference>
<dbReference type="PANTHER" id="PTHR33371">
    <property type="entry name" value="INTERMEMBRANE PHOSPHOLIPID TRANSPORT SYSTEM BINDING PROTEIN MLAD-RELATED"/>
    <property type="match status" value="1"/>
</dbReference>
<name>A0AA46PNM5_9NOCA</name>
<dbReference type="RefSeq" id="WP_235431149.1">
    <property type="nucleotide sequence ID" value="NZ_CP011341.1"/>
</dbReference>
<dbReference type="InterPro" id="IPR052336">
    <property type="entry name" value="MlaD_Phospholipid_Transporter"/>
</dbReference>
<evidence type="ECO:0000259" key="3">
    <source>
        <dbReference type="Pfam" id="PF11887"/>
    </source>
</evidence>
<feature type="domain" description="Mce/MlaD" evidence="2">
    <location>
        <begin position="39"/>
        <end position="113"/>
    </location>
</feature>
<dbReference type="InterPro" id="IPR024516">
    <property type="entry name" value="Mce_C"/>
</dbReference>